<accession>A0A9P6XW48</accession>
<name>A0A9P6XW48_9FUNG</name>
<dbReference type="EMBL" id="JAANIU010009398">
    <property type="protein sequence ID" value="KAG1533202.1"/>
    <property type="molecule type" value="Genomic_DNA"/>
</dbReference>
<dbReference type="AntiFam" id="ANF00250">
    <property type="entry name" value="Shadow ORF (opposite ACADL)"/>
</dbReference>
<comment type="caution">
    <text evidence="1">The sequence shown here is derived from an EMBL/GenBank/DDBJ whole genome shotgun (WGS) entry which is preliminary data.</text>
</comment>
<organism evidence="1 2">
    <name type="scientific">Rhizopus delemar</name>
    <dbReference type="NCBI Taxonomy" id="936053"/>
    <lineage>
        <taxon>Eukaryota</taxon>
        <taxon>Fungi</taxon>
        <taxon>Fungi incertae sedis</taxon>
        <taxon>Mucoromycota</taxon>
        <taxon>Mucoromycotina</taxon>
        <taxon>Mucoromycetes</taxon>
        <taxon>Mucorales</taxon>
        <taxon>Mucorineae</taxon>
        <taxon>Rhizopodaceae</taxon>
        <taxon>Rhizopus</taxon>
    </lineage>
</organism>
<dbReference type="Proteomes" id="UP000740926">
    <property type="component" value="Unassembled WGS sequence"/>
</dbReference>
<gene>
    <name evidence="1" type="ORF">G6F50_015947</name>
</gene>
<dbReference type="AlphaFoldDB" id="A0A9P6XW48"/>
<protein>
    <submittedName>
        <fullName evidence="1">Uncharacterized protein</fullName>
    </submittedName>
</protein>
<evidence type="ECO:0000313" key="1">
    <source>
        <dbReference type="EMBL" id="KAG1533202.1"/>
    </source>
</evidence>
<keyword evidence="2" id="KW-1185">Reference proteome</keyword>
<reference evidence="1 2" key="1">
    <citation type="journal article" date="2020" name="Microb. Genom.">
        <title>Genetic diversity of clinical and environmental Mucorales isolates obtained from an investigation of mucormycosis cases among solid organ transplant recipients.</title>
        <authorList>
            <person name="Nguyen M.H."/>
            <person name="Kaul D."/>
            <person name="Muto C."/>
            <person name="Cheng S.J."/>
            <person name="Richter R.A."/>
            <person name="Bruno V.M."/>
            <person name="Liu G."/>
            <person name="Beyhan S."/>
            <person name="Sundermann A.J."/>
            <person name="Mounaud S."/>
            <person name="Pasculle A.W."/>
            <person name="Nierman W.C."/>
            <person name="Driscoll E."/>
            <person name="Cumbie R."/>
            <person name="Clancy C.J."/>
            <person name="Dupont C.L."/>
        </authorList>
    </citation>
    <scope>NUCLEOTIDE SEQUENCE [LARGE SCALE GENOMIC DNA]</scope>
    <source>
        <strain evidence="1 2">GL24</strain>
    </source>
</reference>
<sequence>MLHARDPDLLAVDHVAVAAAHGGGRDLGGVRAGGGLGHAHGLQAQFAGGDAGQVFALLGVGTVAQQRAHVVDLAVAGTRVATAAVDLFHDDRRFGQAQARAAVFLRDQCRQPAGLGQRADKVLGIAASRTASRMS</sequence>
<proteinExistence type="predicted"/>
<evidence type="ECO:0000313" key="2">
    <source>
        <dbReference type="Proteomes" id="UP000740926"/>
    </source>
</evidence>